<dbReference type="RefSeq" id="WP_152437257.1">
    <property type="nucleotide sequence ID" value="NZ_CP152380.1"/>
</dbReference>
<dbReference type="Proteomes" id="UP001445268">
    <property type="component" value="Chromosome"/>
</dbReference>
<keyword evidence="5 10" id="KW-0694">RNA-binding</keyword>
<dbReference type="PRINTS" id="PR01040">
    <property type="entry name" value="TRNASYNTHTYR"/>
</dbReference>
<accession>A0ABZ3E4U1</accession>
<evidence type="ECO:0000256" key="2">
    <source>
        <dbReference type="ARBA" id="ARBA00022598"/>
    </source>
</evidence>
<evidence type="ECO:0000256" key="10">
    <source>
        <dbReference type="PROSITE-ProRule" id="PRU00182"/>
    </source>
</evidence>
<dbReference type="InterPro" id="IPR002305">
    <property type="entry name" value="aa-tRNA-synth_Ic"/>
</dbReference>
<sequence length="400" mass="44623">MATIEEALAVIKRGIEELIPEEDLIAKLKEDRPLRIKAGFDPTAPDLHLGHTVLINKLRQFQDLGHEIIFLIGDFTGMIGDPTGKSATRPPLTEEQVRKNAITYKEQVFKILDPEKTRVVFNSEWMSQMNAASMIQLAGQYTVARMLERDDFTKRYKAEQPIAIHEFLYPLIQGYDSVALEADVELGGTDQKFNLLMGRILQKHYGQAPQAIITVPILEGLDGVQKMSKSLGNYVGVSDSPGEMYTKLLSMPDELLWRYFELLSFRPMAEVEQFRAEVEAGANPQDYKKILAEELITRFHDEEAAKTAHKSAGNRVALGEIPENVPLVEVSLEGQDEMPMAAVLRLAGLVKNGAAARDVLGRGAVYIDGKQFEGDRRFVKGDDCVVQAGKKKIARVVIVE</sequence>
<dbReference type="HAMAP" id="MF_02007">
    <property type="entry name" value="Tyr_tRNA_synth_type2"/>
    <property type="match status" value="1"/>
</dbReference>
<dbReference type="CDD" id="cd00805">
    <property type="entry name" value="TyrRS_core"/>
    <property type="match status" value="1"/>
</dbReference>
<evidence type="ECO:0000256" key="9">
    <source>
        <dbReference type="HAMAP-Rule" id="MF_02007"/>
    </source>
</evidence>
<dbReference type="InterPro" id="IPR024108">
    <property type="entry name" value="Tyr-tRNA-ligase_bac_2"/>
</dbReference>
<evidence type="ECO:0000256" key="6">
    <source>
        <dbReference type="ARBA" id="ARBA00022917"/>
    </source>
</evidence>
<comment type="similarity">
    <text evidence="9">Belongs to the class-I aminoacyl-tRNA synthetase family. TyrS type 2 subfamily.</text>
</comment>
<dbReference type="NCBIfam" id="TIGR00234">
    <property type="entry name" value="tyrS"/>
    <property type="match status" value="1"/>
</dbReference>
<dbReference type="PANTHER" id="PTHR11766:SF1">
    <property type="entry name" value="TYROSINE--TRNA LIGASE"/>
    <property type="match status" value="1"/>
</dbReference>
<protein>
    <recommendedName>
        <fullName evidence="9">Tyrosine--tRNA ligase</fullName>
        <ecNumber evidence="9">6.1.1.1</ecNumber>
    </recommendedName>
    <alternativeName>
        <fullName evidence="9">Tyrosyl-tRNA synthetase</fullName>
        <shortName evidence="9">TyrRS</shortName>
    </alternativeName>
</protein>
<comment type="catalytic activity">
    <reaction evidence="8 9">
        <text>tRNA(Tyr) + L-tyrosine + ATP = L-tyrosyl-tRNA(Tyr) + AMP + diphosphate + H(+)</text>
        <dbReference type="Rhea" id="RHEA:10220"/>
        <dbReference type="Rhea" id="RHEA-COMP:9706"/>
        <dbReference type="Rhea" id="RHEA-COMP:9707"/>
        <dbReference type="ChEBI" id="CHEBI:15378"/>
        <dbReference type="ChEBI" id="CHEBI:30616"/>
        <dbReference type="ChEBI" id="CHEBI:33019"/>
        <dbReference type="ChEBI" id="CHEBI:58315"/>
        <dbReference type="ChEBI" id="CHEBI:78442"/>
        <dbReference type="ChEBI" id="CHEBI:78536"/>
        <dbReference type="ChEBI" id="CHEBI:456215"/>
        <dbReference type="EC" id="6.1.1.1"/>
    </reaction>
</comment>
<keyword evidence="1 9" id="KW-0963">Cytoplasm</keyword>
<comment type="subunit">
    <text evidence="9">Homodimer.</text>
</comment>
<keyword evidence="4 9" id="KW-0067">ATP-binding</keyword>
<dbReference type="GO" id="GO:0004831">
    <property type="term" value="F:tyrosine-tRNA ligase activity"/>
    <property type="evidence" value="ECO:0007669"/>
    <property type="project" value="UniProtKB-EC"/>
</dbReference>
<keyword evidence="3 9" id="KW-0547">Nucleotide-binding</keyword>
<name>A0ABZ3E4U1_9GAMM</name>
<dbReference type="PANTHER" id="PTHR11766">
    <property type="entry name" value="TYROSYL-TRNA SYNTHETASE"/>
    <property type="match status" value="1"/>
</dbReference>
<evidence type="ECO:0000313" key="11">
    <source>
        <dbReference type="EMBL" id="XAF54471.1"/>
    </source>
</evidence>
<dbReference type="Gene3D" id="1.10.240.10">
    <property type="entry name" value="Tyrosyl-Transfer RNA Synthetase"/>
    <property type="match status" value="1"/>
</dbReference>
<evidence type="ECO:0000256" key="3">
    <source>
        <dbReference type="ARBA" id="ARBA00022741"/>
    </source>
</evidence>
<keyword evidence="7 9" id="KW-0030">Aminoacyl-tRNA synthetase</keyword>
<keyword evidence="6 9" id="KW-0648">Protein biosynthesis</keyword>
<dbReference type="EMBL" id="CP152380">
    <property type="protein sequence ID" value="XAF54471.1"/>
    <property type="molecule type" value="Genomic_DNA"/>
</dbReference>
<evidence type="ECO:0000256" key="8">
    <source>
        <dbReference type="ARBA" id="ARBA00048248"/>
    </source>
</evidence>
<dbReference type="SUPFAM" id="SSF52374">
    <property type="entry name" value="Nucleotidylyl transferase"/>
    <property type="match status" value="1"/>
</dbReference>
<feature type="short sequence motif" description="'HIGH' region" evidence="9">
    <location>
        <begin position="42"/>
        <end position="51"/>
    </location>
</feature>
<evidence type="ECO:0000256" key="7">
    <source>
        <dbReference type="ARBA" id="ARBA00023146"/>
    </source>
</evidence>
<feature type="short sequence motif" description="'KMSKS' region" evidence="9">
    <location>
        <begin position="226"/>
        <end position="230"/>
    </location>
</feature>
<dbReference type="InterPro" id="IPR001412">
    <property type="entry name" value="aa-tRNA-synth_I_CS"/>
</dbReference>
<dbReference type="Gene3D" id="3.40.50.620">
    <property type="entry name" value="HUPs"/>
    <property type="match status" value="1"/>
</dbReference>
<organism evidence="11 12">
    <name type="scientific">Marinobacter alkaliphilus</name>
    <dbReference type="NCBI Taxonomy" id="254719"/>
    <lineage>
        <taxon>Bacteria</taxon>
        <taxon>Pseudomonadati</taxon>
        <taxon>Pseudomonadota</taxon>
        <taxon>Gammaproteobacteria</taxon>
        <taxon>Pseudomonadales</taxon>
        <taxon>Marinobacteraceae</taxon>
        <taxon>Marinobacter</taxon>
    </lineage>
</organism>
<dbReference type="Pfam" id="PF00579">
    <property type="entry name" value="tRNA-synt_1b"/>
    <property type="match status" value="1"/>
</dbReference>
<evidence type="ECO:0000256" key="5">
    <source>
        <dbReference type="ARBA" id="ARBA00022884"/>
    </source>
</evidence>
<evidence type="ECO:0000256" key="1">
    <source>
        <dbReference type="ARBA" id="ARBA00022490"/>
    </source>
</evidence>
<gene>
    <name evidence="9 11" type="primary">tyrS</name>
    <name evidence="11" type="ORF">AAGT77_02660</name>
</gene>
<dbReference type="Gene3D" id="3.10.290.10">
    <property type="entry name" value="RNA-binding S4 domain"/>
    <property type="match status" value="1"/>
</dbReference>
<feature type="binding site" evidence="9">
    <location>
        <position position="229"/>
    </location>
    <ligand>
        <name>ATP</name>
        <dbReference type="ChEBI" id="CHEBI:30616"/>
    </ligand>
</feature>
<evidence type="ECO:0000256" key="4">
    <source>
        <dbReference type="ARBA" id="ARBA00022840"/>
    </source>
</evidence>
<dbReference type="InterPro" id="IPR014729">
    <property type="entry name" value="Rossmann-like_a/b/a_fold"/>
</dbReference>
<proteinExistence type="inferred from homology"/>
<comment type="function">
    <text evidence="9">Catalyzes the attachment of tyrosine to tRNA(Tyr) in a two-step reaction: tyrosine is first activated by ATP to form Tyr-AMP and then transferred to the acceptor end of tRNA(Tyr).</text>
</comment>
<dbReference type="PROSITE" id="PS00178">
    <property type="entry name" value="AA_TRNA_LIGASE_I"/>
    <property type="match status" value="1"/>
</dbReference>
<dbReference type="InterPro" id="IPR002307">
    <property type="entry name" value="Tyr-tRNA-ligase"/>
</dbReference>
<keyword evidence="2 9" id="KW-0436">Ligase</keyword>
<dbReference type="SUPFAM" id="SSF55174">
    <property type="entry name" value="Alpha-L RNA-binding motif"/>
    <property type="match status" value="1"/>
</dbReference>
<dbReference type="InterPro" id="IPR036986">
    <property type="entry name" value="S4_RNA-bd_sf"/>
</dbReference>
<dbReference type="PROSITE" id="PS50889">
    <property type="entry name" value="S4"/>
    <property type="match status" value="1"/>
</dbReference>
<dbReference type="InterPro" id="IPR024088">
    <property type="entry name" value="Tyr-tRNA-ligase_bac-type"/>
</dbReference>
<comment type="subcellular location">
    <subcellularLocation>
        <location evidence="9">Cytoplasm</location>
    </subcellularLocation>
</comment>
<dbReference type="EC" id="6.1.1.1" evidence="9"/>
<evidence type="ECO:0000313" key="12">
    <source>
        <dbReference type="Proteomes" id="UP001445268"/>
    </source>
</evidence>
<reference evidence="11 12" key="1">
    <citation type="submission" date="2024-04" db="EMBL/GenBank/DDBJ databases">
        <title>Marinobacter sp. SBY-1.</title>
        <authorList>
            <person name="Pan C."/>
        </authorList>
    </citation>
    <scope>NUCLEOTIDE SEQUENCE [LARGE SCALE GENOMIC DNA]</scope>
    <source>
        <strain evidence="11 12">SBY-1</strain>
    </source>
</reference>
<keyword evidence="12" id="KW-1185">Reference proteome</keyword>